<feature type="domain" description="VHS" evidence="1">
    <location>
        <begin position="22"/>
        <end position="76"/>
    </location>
</feature>
<evidence type="ECO:0000313" key="3">
    <source>
        <dbReference type="Proteomes" id="UP000694428"/>
    </source>
</evidence>
<dbReference type="PROSITE" id="PS50179">
    <property type="entry name" value="VHS"/>
    <property type="match status" value="1"/>
</dbReference>
<dbReference type="SUPFAM" id="SSF48464">
    <property type="entry name" value="ENTH/VHS domain"/>
    <property type="match status" value="1"/>
</dbReference>
<proteinExistence type="predicted"/>
<dbReference type="GO" id="GO:0005768">
    <property type="term" value="C:endosome"/>
    <property type="evidence" value="ECO:0007669"/>
    <property type="project" value="TreeGrafter"/>
</dbReference>
<organism evidence="2 3">
    <name type="scientific">Pavo cristatus</name>
    <name type="common">Indian peafowl</name>
    <name type="synonym">Blue peafowl</name>
    <dbReference type="NCBI Taxonomy" id="9049"/>
    <lineage>
        <taxon>Eukaryota</taxon>
        <taxon>Metazoa</taxon>
        <taxon>Chordata</taxon>
        <taxon>Craniata</taxon>
        <taxon>Vertebrata</taxon>
        <taxon>Euteleostomi</taxon>
        <taxon>Archelosauria</taxon>
        <taxon>Archosauria</taxon>
        <taxon>Dinosauria</taxon>
        <taxon>Saurischia</taxon>
        <taxon>Theropoda</taxon>
        <taxon>Coelurosauria</taxon>
        <taxon>Aves</taxon>
        <taxon>Neognathae</taxon>
        <taxon>Galloanserae</taxon>
        <taxon>Galliformes</taxon>
        <taxon>Phasianidae</taxon>
        <taxon>Phasianinae</taxon>
        <taxon>Pavo</taxon>
    </lineage>
</organism>
<name>A0A8C9ENB2_PAVCR</name>
<dbReference type="GO" id="GO:0030276">
    <property type="term" value="F:clathrin binding"/>
    <property type="evidence" value="ECO:0007669"/>
    <property type="project" value="TreeGrafter"/>
</dbReference>
<sequence length="76" mass="8411">MAFGKAPKDPFGTAVGSLVDRATFGSLETEEWGQFMHICDVINATEEGQLLLVPVCNRILGTEELLYLIRKIVILM</sequence>
<dbReference type="Ensembl" id="ENSPSTT00000002849.1">
    <property type="protein sequence ID" value="ENSPSTP00000002711.1"/>
    <property type="gene ID" value="ENSPSTG00000002017.1"/>
</dbReference>
<dbReference type="InterPro" id="IPR008942">
    <property type="entry name" value="ENTH_VHS"/>
</dbReference>
<protein>
    <recommendedName>
        <fullName evidence="1">VHS domain-containing protein</fullName>
    </recommendedName>
</protein>
<dbReference type="AlphaFoldDB" id="A0A8C9ENB2"/>
<dbReference type="PANTHER" id="PTHR13856:SF28">
    <property type="entry name" value="TOM1-LIKE PROTEIN 1"/>
    <property type="match status" value="1"/>
</dbReference>
<reference evidence="2" key="1">
    <citation type="submission" date="2025-08" db="UniProtKB">
        <authorList>
            <consortium name="Ensembl"/>
        </authorList>
    </citation>
    <scope>IDENTIFICATION</scope>
</reference>
<evidence type="ECO:0000313" key="2">
    <source>
        <dbReference type="Ensembl" id="ENSPSTP00000002711.1"/>
    </source>
</evidence>
<dbReference type="GO" id="GO:0035091">
    <property type="term" value="F:phosphatidylinositol binding"/>
    <property type="evidence" value="ECO:0007669"/>
    <property type="project" value="InterPro"/>
</dbReference>
<dbReference type="Proteomes" id="UP000694428">
    <property type="component" value="Unplaced"/>
</dbReference>
<dbReference type="GO" id="GO:0043130">
    <property type="term" value="F:ubiquitin binding"/>
    <property type="evidence" value="ECO:0007669"/>
    <property type="project" value="InterPro"/>
</dbReference>
<keyword evidence="3" id="KW-1185">Reference proteome</keyword>
<dbReference type="InterPro" id="IPR002014">
    <property type="entry name" value="VHS_dom"/>
</dbReference>
<reference evidence="2" key="2">
    <citation type="submission" date="2025-09" db="UniProtKB">
        <authorList>
            <consortium name="Ensembl"/>
        </authorList>
    </citation>
    <scope>IDENTIFICATION</scope>
</reference>
<dbReference type="GO" id="GO:0007165">
    <property type="term" value="P:signal transduction"/>
    <property type="evidence" value="ECO:0007669"/>
    <property type="project" value="TreeGrafter"/>
</dbReference>
<dbReference type="PANTHER" id="PTHR13856">
    <property type="entry name" value="VHS DOMAIN CONTAINING PROTEIN FAMILY"/>
    <property type="match status" value="1"/>
</dbReference>
<evidence type="ECO:0000259" key="1">
    <source>
        <dbReference type="PROSITE" id="PS50179"/>
    </source>
</evidence>
<dbReference type="Gene3D" id="1.25.40.90">
    <property type="match status" value="1"/>
</dbReference>
<accession>A0A8C9ENB2</accession>
<dbReference type="GO" id="GO:0016020">
    <property type="term" value="C:membrane"/>
    <property type="evidence" value="ECO:0007669"/>
    <property type="project" value="TreeGrafter"/>
</dbReference>